<evidence type="ECO:0000313" key="14">
    <source>
        <dbReference type="EMBL" id="EMP33497.1"/>
    </source>
</evidence>
<proteinExistence type="inferred from homology"/>
<dbReference type="Pfam" id="PF00622">
    <property type="entry name" value="SPRY"/>
    <property type="match status" value="1"/>
</dbReference>
<dbReference type="InterPro" id="IPR003877">
    <property type="entry name" value="SPRY_dom"/>
</dbReference>
<dbReference type="PROSITE" id="PS50188">
    <property type="entry name" value="B302_SPRY"/>
    <property type="match status" value="2"/>
</dbReference>
<evidence type="ECO:0000256" key="3">
    <source>
        <dbReference type="ARBA" id="ARBA00022692"/>
    </source>
</evidence>
<dbReference type="InterPro" id="IPR013783">
    <property type="entry name" value="Ig-like_fold"/>
</dbReference>
<dbReference type="Proteomes" id="UP000031443">
    <property type="component" value="Unassembled WGS sequence"/>
</dbReference>
<name>M7BZG2_CHEMY</name>
<gene>
    <name evidence="14" type="ORF">UY3_09347</name>
</gene>
<keyword evidence="15" id="KW-1185">Reference proteome</keyword>
<evidence type="ECO:0000256" key="6">
    <source>
        <dbReference type="ARBA" id="ARBA00023136"/>
    </source>
</evidence>
<evidence type="ECO:0000256" key="8">
    <source>
        <dbReference type="ARBA" id="ARBA00023180"/>
    </source>
</evidence>
<dbReference type="InterPro" id="IPR013320">
    <property type="entry name" value="ConA-like_dom_sf"/>
</dbReference>
<evidence type="ECO:0000256" key="7">
    <source>
        <dbReference type="ARBA" id="ARBA00023157"/>
    </source>
</evidence>
<feature type="domain" description="B30.2/SPRY" evidence="12">
    <location>
        <begin position="588"/>
        <end position="780"/>
    </location>
</feature>
<dbReference type="Pfam" id="PF22705">
    <property type="entry name" value="C2-set_3"/>
    <property type="match status" value="2"/>
</dbReference>
<sequence>MQVKWSRPQLGQDVHVYLPDGSEVQGERYRGRTELLRDGIQSGSLALRIWNLTLRDEGRYLCDFQSDTYFSDAALELRLMSSGSDPLLHVSVYKDKGVSVTCLSAGWYPEPNVLWRNSHKKILSPESEQKLRSDNGLFNVSSTVVMTKSSDPALTCALSPGLPGPEKVSAIFISDTFFPRVSSWRVPLYLILTICVCFLPLVSLYLWRIHKEKGAMYTLLKGSHGRPTDVTLDPRTAHPSLELSADRKSLKNIGTRQSLPNGLGRFDVYSCVLGSDGYELGTHYWDVEDCGSPSVRQRKGGPLPRKMGGSGANDRKREGKKSEKQPKAGLFFCHFQAKHIVEKPESFHVLGPASPISAPLGGTVLLPCHLSPALSAQAMQVKWSRPQLGQDVHVYWPNRSEVQGTGYQGRTELITQGLAHGNVSLRIQDVQPSDEGQHLCEVQSPSHYSTALLELSVTGSGSDPVLHMAGYKDWGVWVLCLSAGWYPEPHVLWRNGRGETLSPRSEQKPCSDNGLFNVSSSLVVTESSDPALTCTIKAGFSSPERETTIRITGLFPRHAPEMWAFLIFLPICLFLVPLAVYLFRKLQVLKGEVSKEREWRQFLDKAEVTLDQSTANPFLVLSADGRSVTCGILWQDVPKSDRRFDPLPCVLASQCFAARQHYWDVEVGEWGDWAIGAAQGSMESMGAFQLSPDVGVWALQCQEGEWSALTCPETPLQLESAPRMVRVHLDCEQASLAFYNAEGMAHIFTFTGCSREPLFPFFLLWTSGTQLTILPPGHRKTVEMDRTTRTVTPKMGKRQGSLIELLIMPGQS</sequence>
<dbReference type="GO" id="GO:0009897">
    <property type="term" value="C:external side of plasma membrane"/>
    <property type="evidence" value="ECO:0007669"/>
    <property type="project" value="TreeGrafter"/>
</dbReference>
<evidence type="ECO:0000256" key="5">
    <source>
        <dbReference type="ARBA" id="ARBA00022989"/>
    </source>
</evidence>
<evidence type="ECO:0000256" key="9">
    <source>
        <dbReference type="ARBA" id="ARBA00023319"/>
    </source>
</evidence>
<evidence type="ECO:0000256" key="2">
    <source>
        <dbReference type="ARBA" id="ARBA00007591"/>
    </source>
</evidence>
<dbReference type="GO" id="GO:0001817">
    <property type="term" value="P:regulation of cytokine production"/>
    <property type="evidence" value="ECO:0007669"/>
    <property type="project" value="TreeGrafter"/>
</dbReference>
<dbReference type="PANTHER" id="PTHR24100">
    <property type="entry name" value="BUTYROPHILIN"/>
    <property type="match status" value="1"/>
</dbReference>
<dbReference type="InterPro" id="IPR007110">
    <property type="entry name" value="Ig-like_dom"/>
</dbReference>
<dbReference type="SMART" id="SM00449">
    <property type="entry name" value="SPRY"/>
    <property type="match status" value="1"/>
</dbReference>
<keyword evidence="6 11" id="KW-0472">Membrane</keyword>
<dbReference type="InterPro" id="IPR036179">
    <property type="entry name" value="Ig-like_dom_sf"/>
</dbReference>
<dbReference type="PROSITE" id="PS50835">
    <property type="entry name" value="IG_LIKE"/>
    <property type="match status" value="3"/>
</dbReference>
<dbReference type="InterPro" id="IPR003599">
    <property type="entry name" value="Ig_sub"/>
</dbReference>
<dbReference type="SMART" id="SM00406">
    <property type="entry name" value="IGv"/>
    <property type="match status" value="2"/>
</dbReference>
<comment type="subcellular location">
    <subcellularLocation>
        <location evidence="1">Membrane</location>
        <topology evidence="1">Single-pass type I membrane protein</topology>
    </subcellularLocation>
</comment>
<evidence type="ECO:0000256" key="11">
    <source>
        <dbReference type="SAM" id="Phobius"/>
    </source>
</evidence>
<dbReference type="eggNOG" id="ENOG502QSRZ">
    <property type="taxonomic scope" value="Eukaryota"/>
</dbReference>
<dbReference type="InterPro" id="IPR003879">
    <property type="entry name" value="Butyrophylin_SPRY"/>
</dbReference>
<dbReference type="Gene3D" id="2.60.120.920">
    <property type="match status" value="2"/>
</dbReference>
<feature type="transmembrane region" description="Helical" evidence="11">
    <location>
        <begin position="188"/>
        <end position="207"/>
    </location>
</feature>
<feature type="domain" description="B30.2/SPRY" evidence="12">
    <location>
        <begin position="210"/>
        <end position="418"/>
    </location>
</feature>
<dbReference type="InterPro" id="IPR053896">
    <property type="entry name" value="BTN3A2-like_Ig-C"/>
</dbReference>
<evidence type="ECO:0000259" key="12">
    <source>
        <dbReference type="PROSITE" id="PS50188"/>
    </source>
</evidence>
<organism evidence="14 15">
    <name type="scientific">Chelonia mydas</name>
    <name type="common">Green sea-turtle</name>
    <name type="synonym">Chelonia agassizi</name>
    <dbReference type="NCBI Taxonomy" id="8469"/>
    <lineage>
        <taxon>Eukaryota</taxon>
        <taxon>Metazoa</taxon>
        <taxon>Chordata</taxon>
        <taxon>Craniata</taxon>
        <taxon>Vertebrata</taxon>
        <taxon>Euteleostomi</taxon>
        <taxon>Archelosauria</taxon>
        <taxon>Testudinata</taxon>
        <taxon>Testudines</taxon>
        <taxon>Cryptodira</taxon>
        <taxon>Durocryptodira</taxon>
        <taxon>Americhelydia</taxon>
        <taxon>Chelonioidea</taxon>
        <taxon>Cheloniidae</taxon>
        <taxon>Chelonia</taxon>
    </lineage>
</organism>
<dbReference type="PRINTS" id="PR01407">
    <property type="entry name" value="BUTYPHLNCDUF"/>
</dbReference>
<dbReference type="InterPro" id="IPR001870">
    <property type="entry name" value="B30.2/SPRY"/>
</dbReference>
<feature type="domain" description="Ig-like" evidence="13">
    <location>
        <begin position="478"/>
        <end position="550"/>
    </location>
</feature>
<keyword evidence="5 11" id="KW-1133">Transmembrane helix</keyword>
<evidence type="ECO:0000259" key="13">
    <source>
        <dbReference type="PROSITE" id="PS50835"/>
    </source>
</evidence>
<dbReference type="FunFam" id="2.60.120.920:FF:000004">
    <property type="entry name" value="Butyrophilin subfamily 1 member A1"/>
    <property type="match status" value="1"/>
</dbReference>
<keyword evidence="9" id="KW-0393">Immunoglobulin domain</keyword>
<dbReference type="SMART" id="SM00409">
    <property type="entry name" value="IG"/>
    <property type="match status" value="2"/>
</dbReference>
<dbReference type="PANTHER" id="PTHR24100:SF149">
    <property type="entry name" value="BG-LIKE ANTIGEN 1-RELATED"/>
    <property type="match status" value="1"/>
</dbReference>
<feature type="transmembrane region" description="Helical" evidence="11">
    <location>
        <begin position="562"/>
        <end position="583"/>
    </location>
</feature>
<dbReference type="AlphaFoldDB" id="M7BZG2"/>
<evidence type="ECO:0000256" key="10">
    <source>
        <dbReference type="SAM" id="MobiDB-lite"/>
    </source>
</evidence>
<dbReference type="EMBL" id="KB535798">
    <property type="protein sequence ID" value="EMP33497.1"/>
    <property type="molecule type" value="Genomic_DNA"/>
</dbReference>
<keyword evidence="4" id="KW-0732">Signal</keyword>
<feature type="domain" description="Ig-like" evidence="13">
    <location>
        <begin position="86"/>
        <end position="169"/>
    </location>
</feature>
<accession>M7BZG2</accession>
<dbReference type="InterPro" id="IPR043136">
    <property type="entry name" value="B30.2/SPRY_sf"/>
</dbReference>
<dbReference type="GO" id="GO:0005102">
    <property type="term" value="F:signaling receptor binding"/>
    <property type="evidence" value="ECO:0007669"/>
    <property type="project" value="TreeGrafter"/>
</dbReference>
<dbReference type="Pfam" id="PF13765">
    <property type="entry name" value="PRY"/>
    <property type="match status" value="2"/>
</dbReference>
<comment type="similarity">
    <text evidence="2">Belongs to the immunoglobulin superfamily. BTN/MOG family.</text>
</comment>
<dbReference type="GO" id="GO:0050852">
    <property type="term" value="P:T cell receptor signaling pathway"/>
    <property type="evidence" value="ECO:0007669"/>
    <property type="project" value="TreeGrafter"/>
</dbReference>
<evidence type="ECO:0000256" key="1">
    <source>
        <dbReference type="ARBA" id="ARBA00004479"/>
    </source>
</evidence>
<dbReference type="FunFam" id="2.60.40.10:FF:000088">
    <property type="entry name" value="Butyrophilin subfamily 1 member A1"/>
    <property type="match status" value="2"/>
</dbReference>
<dbReference type="FunFam" id="2.60.40.10:FF:000208">
    <property type="entry name" value="Butyrophilin subfamily 1 member A1"/>
    <property type="match status" value="1"/>
</dbReference>
<dbReference type="InterPro" id="IPR006574">
    <property type="entry name" value="PRY"/>
</dbReference>
<evidence type="ECO:0000313" key="15">
    <source>
        <dbReference type="Proteomes" id="UP000031443"/>
    </source>
</evidence>
<protein>
    <submittedName>
        <fullName evidence="14">Butyrophilin subfamily 1 member A1</fullName>
    </submittedName>
</protein>
<dbReference type="SMART" id="SM00589">
    <property type="entry name" value="PRY"/>
    <property type="match status" value="2"/>
</dbReference>
<evidence type="ECO:0000256" key="4">
    <source>
        <dbReference type="ARBA" id="ARBA00022729"/>
    </source>
</evidence>
<dbReference type="Gene3D" id="2.60.40.10">
    <property type="entry name" value="Immunoglobulins"/>
    <property type="match status" value="4"/>
</dbReference>
<keyword evidence="3 11" id="KW-0812">Transmembrane</keyword>
<keyword evidence="7" id="KW-1015">Disulfide bond</keyword>
<dbReference type="InterPro" id="IPR013106">
    <property type="entry name" value="Ig_V-set"/>
</dbReference>
<reference evidence="15" key="1">
    <citation type="journal article" date="2013" name="Nat. Genet.">
        <title>The draft genomes of soft-shell turtle and green sea turtle yield insights into the development and evolution of the turtle-specific body plan.</title>
        <authorList>
            <person name="Wang Z."/>
            <person name="Pascual-Anaya J."/>
            <person name="Zadissa A."/>
            <person name="Li W."/>
            <person name="Niimura Y."/>
            <person name="Huang Z."/>
            <person name="Li C."/>
            <person name="White S."/>
            <person name="Xiong Z."/>
            <person name="Fang D."/>
            <person name="Wang B."/>
            <person name="Ming Y."/>
            <person name="Chen Y."/>
            <person name="Zheng Y."/>
            <person name="Kuraku S."/>
            <person name="Pignatelli M."/>
            <person name="Herrero J."/>
            <person name="Beal K."/>
            <person name="Nozawa M."/>
            <person name="Li Q."/>
            <person name="Wang J."/>
            <person name="Zhang H."/>
            <person name="Yu L."/>
            <person name="Shigenobu S."/>
            <person name="Wang J."/>
            <person name="Liu J."/>
            <person name="Flicek P."/>
            <person name="Searle S."/>
            <person name="Wang J."/>
            <person name="Kuratani S."/>
            <person name="Yin Y."/>
            <person name="Aken B."/>
            <person name="Zhang G."/>
            <person name="Irie N."/>
        </authorList>
    </citation>
    <scope>NUCLEOTIDE SEQUENCE [LARGE SCALE GENOMIC DNA]</scope>
</reference>
<feature type="domain" description="Ig-like" evidence="13">
    <location>
        <begin position="344"/>
        <end position="458"/>
    </location>
</feature>
<keyword evidence="8" id="KW-0325">Glycoprotein</keyword>
<dbReference type="Pfam" id="PF07686">
    <property type="entry name" value="V-set"/>
    <property type="match status" value="1"/>
</dbReference>
<feature type="compositionally biased region" description="Basic and acidic residues" evidence="10">
    <location>
        <begin position="313"/>
        <end position="324"/>
    </location>
</feature>
<dbReference type="SUPFAM" id="SSF49899">
    <property type="entry name" value="Concanavalin A-like lectins/glucanases"/>
    <property type="match status" value="2"/>
</dbReference>
<feature type="region of interest" description="Disordered" evidence="10">
    <location>
        <begin position="295"/>
        <end position="324"/>
    </location>
</feature>
<dbReference type="InterPro" id="IPR050504">
    <property type="entry name" value="IgSF_BTN/MOG"/>
</dbReference>
<dbReference type="SUPFAM" id="SSF48726">
    <property type="entry name" value="Immunoglobulin"/>
    <property type="match status" value="4"/>
</dbReference>